<keyword evidence="3" id="KW-1185">Reference proteome</keyword>
<dbReference type="InterPro" id="IPR036388">
    <property type="entry name" value="WH-like_DNA-bd_sf"/>
</dbReference>
<evidence type="ECO:0000259" key="1">
    <source>
        <dbReference type="SMART" id="SM00347"/>
    </source>
</evidence>
<dbReference type="SMART" id="SM00347">
    <property type="entry name" value="HTH_MARR"/>
    <property type="match status" value="1"/>
</dbReference>
<dbReference type="RefSeq" id="WP_343984840.1">
    <property type="nucleotide sequence ID" value="NZ_BAAAJG010000025.1"/>
</dbReference>
<feature type="domain" description="HTH marR-type" evidence="1">
    <location>
        <begin position="32"/>
        <end position="132"/>
    </location>
</feature>
<evidence type="ECO:0000313" key="2">
    <source>
        <dbReference type="EMBL" id="MFD1528930.1"/>
    </source>
</evidence>
<reference evidence="3" key="1">
    <citation type="journal article" date="2019" name="Int. J. Syst. Evol. Microbiol.">
        <title>The Global Catalogue of Microorganisms (GCM) 10K type strain sequencing project: providing services to taxonomists for standard genome sequencing and annotation.</title>
        <authorList>
            <consortium name="The Broad Institute Genomics Platform"/>
            <consortium name="The Broad Institute Genome Sequencing Center for Infectious Disease"/>
            <person name="Wu L."/>
            <person name="Ma J."/>
        </authorList>
    </citation>
    <scope>NUCLEOTIDE SEQUENCE [LARGE SCALE GENOMIC DNA]</scope>
    <source>
        <strain evidence="3">JCM 12165</strain>
    </source>
</reference>
<dbReference type="InterPro" id="IPR039422">
    <property type="entry name" value="MarR/SlyA-like"/>
</dbReference>
<sequence length="162" mass="17435">MANESLTAGRWASTIAAAARRHAAASARFDHDVGARAGLTLSTCEANFVNLLYLHGPLSPGRLGQLAGISSSGTITGVIDRLEQAGYVRRTRSTEDRRKVTVSLNSDWLDRENAPRSKSLATVLADYDETQLALIADFLTRLADVETDATVQPRTPDGPIDQ</sequence>
<name>A0ABW4FE23_9PSEU</name>
<organism evidence="2 3">
    <name type="scientific">Pseudonocardia aurantiaca</name>
    <dbReference type="NCBI Taxonomy" id="75290"/>
    <lineage>
        <taxon>Bacteria</taxon>
        <taxon>Bacillati</taxon>
        <taxon>Actinomycetota</taxon>
        <taxon>Actinomycetes</taxon>
        <taxon>Pseudonocardiales</taxon>
        <taxon>Pseudonocardiaceae</taxon>
        <taxon>Pseudonocardia</taxon>
    </lineage>
</organism>
<accession>A0ABW4FE23</accession>
<dbReference type="EMBL" id="JBHUCP010000003">
    <property type="protein sequence ID" value="MFD1528930.1"/>
    <property type="molecule type" value="Genomic_DNA"/>
</dbReference>
<dbReference type="InterPro" id="IPR000835">
    <property type="entry name" value="HTH_MarR-typ"/>
</dbReference>
<evidence type="ECO:0000313" key="3">
    <source>
        <dbReference type="Proteomes" id="UP001597145"/>
    </source>
</evidence>
<protein>
    <submittedName>
        <fullName evidence="2">MarR family winged helix-turn-helix transcriptional regulator</fullName>
    </submittedName>
</protein>
<dbReference type="SUPFAM" id="SSF46785">
    <property type="entry name" value="Winged helix' DNA-binding domain"/>
    <property type="match status" value="1"/>
</dbReference>
<dbReference type="InterPro" id="IPR036390">
    <property type="entry name" value="WH_DNA-bd_sf"/>
</dbReference>
<dbReference type="Pfam" id="PF01047">
    <property type="entry name" value="MarR"/>
    <property type="match status" value="1"/>
</dbReference>
<comment type="caution">
    <text evidence="2">The sequence shown here is derived from an EMBL/GenBank/DDBJ whole genome shotgun (WGS) entry which is preliminary data.</text>
</comment>
<gene>
    <name evidence="2" type="ORF">ACFSCY_05710</name>
</gene>
<dbReference type="Gene3D" id="1.10.10.10">
    <property type="entry name" value="Winged helix-like DNA-binding domain superfamily/Winged helix DNA-binding domain"/>
    <property type="match status" value="1"/>
</dbReference>
<proteinExistence type="predicted"/>
<dbReference type="PANTHER" id="PTHR33164">
    <property type="entry name" value="TRANSCRIPTIONAL REGULATOR, MARR FAMILY"/>
    <property type="match status" value="1"/>
</dbReference>
<dbReference type="PANTHER" id="PTHR33164:SF106">
    <property type="entry name" value="TRANSCRIPTIONAL REGULATORY PROTEIN"/>
    <property type="match status" value="1"/>
</dbReference>
<dbReference type="Proteomes" id="UP001597145">
    <property type="component" value="Unassembled WGS sequence"/>
</dbReference>